<dbReference type="Proteomes" id="UP001420932">
    <property type="component" value="Unassembled WGS sequence"/>
</dbReference>
<evidence type="ECO:0000313" key="2">
    <source>
        <dbReference type="EMBL" id="KAK9169970.1"/>
    </source>
</evidence>
<name>A0AAP0LFX8_9MAGN</name>
<accession>A0AAP0LFX8</accession>
<reference evidence="2 3" key="1">
    <citation type="submission" date="2024-01" db="EMBL/GenBank/DDBJ databases">
        <title>Genome assemblies of Stephania.</title>
        <authorList>
            <person name="Yang L."/>
        </authorList>
    </citation>
    <scope>NUCLEOTIDE SEQUENCE [LARGE SCALE GENOMIC DNA]</scope>
    <source>
        <strain evidence="2">YNDBR</strain>
        <tissue evidence="2">Leaf</tissue>
    </source>
</reference>
<proteinExistence type="predicted"/>
<protein>
    <submittedName>
        <fullName evidence="2">Uncharacterized protein</fullName>
    </submittedName>
</protein>
<evidence type="ECO:0000256" key="1">
    <source>
        <dbReference type="SAM" id="MobiDB-lite"/>
    </source>
</evidence>
<comment type="caution">
    <text evidence="2">The sequence shown here is derived from an EMBL/GenBank/DDBJ whole genome shotgun (WGS) entry which is preliminary data.</text>
</comment>
<evidence type="ECO:0000313" key="3">
    <source>
        <dbReference type="Proteomes" id="UP001420932"/>
    </source>
</evidence>
<keyword evidence="3" id="KW-1185">Reference proteome</keyword>
<dbReference type="AlphaFoldDB" id="A0AAP0LFX8"/>
<feature type="region of interest" description="Disordered" evidence="1">
    <location>
        <begin position="18"/>
        <end position="49"/>
    </location>
</feature>
<dbReference type="EMBL" id="JBBNAF010000001">
    <property type="protein sequence ID" value="KAK9169970.1"/>
    <property type="molecule type" value="Genomic_DNA"/>
</dbReference>
<gene>
    <name evidence="2" type="ORF">Syun_002110</name>
</gene>
<sequence length="49" mass="4838">MAAVGVSVDGEARIGVGIGEVGHGKTDDGCGSSKSLENPFVPPNPGSRE</sequence>
<feature type="compositionally biased region" description="Pro residues" evidence="1">
    <location>
        <begin position="40"/>
        <end position="49"/>
    </location>
</feature>
<organism evidence="2 3">
    <name type="scientific">Stephania yunnanensis</name>
    <dbReference type="NCBI Taxonomy" id="152371"/>
    <lineage>
        <taxon>Eukaryota</taxon>
        <taxon>Viridiplantae</taxon>
        <taxon>Streptophyta</taxon>
        <taxon>Embryophyta</taxon>
        <taxon>Tracheophyta</taxon>
        <taxon>Spermatophyta</taxon>
        <taxon>Magnoliopsida</taxon>
        <taxon>Ranunculales</taxon>
        <taxon>Menispermaceae</taxon>
        <taxon>Menispermoideae</taxon>
        <taxon>Cissampelideae</taxon>
        <taxon>Stephania</taxon>
    </lineage>
</organism>